<dbReference type="GO" id="GO:0070733">
    <property type="term" value="F:AMPylase activity"/>
    <property type="evidence" value="ECO:0007669"/>
    <property type="project" value="UniProtKB-EC"/>
</dbReference>
<keyword evidence="10" id="KW-1185">Reference proteome</keyword>
<comment type="similarity">
    <text evidence="1 8">Belongs to the SELO family.</text>
</comment>
<name>A0A6B3RKP4_9RHOB</name>
<dbReference type="RefSeq" id="WP_164609763.1">
    <property type="nucleotide sequence ID" value="NZ_JAAIKE010000001.1"/>
</dbReference>
<proteinExistence type="inferred from homology"/>
<feature type="binding site" evidence="8">
    <location>
        <position position="119"/>
    </location>
    <ligand>
        <name>ATP</name>
        <dbReference type="ChEBI" id="CHEBI:30616"/>
    </ligand>
</feature>
<keyword evidence="5 8" id="KW-0547">Nucleotide-binding</keyword>
<dbReference type="GO" id="GO:0000287">
    <property type="term" value="F:magnesium ion binding"/>
    <property type="evidence" value="ECO:0007669"/>
    <property type="project" value="UniProtKB-UniRule"/>
</dbReference>
<feature type="binding site" evidence="8">
    <location>
        <position position="269"/>
    </location>
    <ligand>
        <name>Mg(2+)</name>
        <dbReference type="ChEBI" id="CHEBI:18420"/>
    </ligand>
</feature>
<evidence type="ECO:0000256" key="1">
    <source>
        <dbReference type="ARBA" id="ARBA00009747"/>
    </source>
</evidence>
<feature type="binding site" evidence="8">
    <location>
        <position position="98"/>
    </location>
    <ligand>
        <name>ATP</name>
        <dbReference type="ChEBI" id="CHEBI:30616"/>
    </ligand>
</feature>
<feature type="binding site" evidence="8">
    <location>
        <position position="260"/>
    </location>
    <ligand>
        <name>Mg(2+)</name>
        <dbReference type="ChEBI" id="CHEBI:18420"/>
    </ligand>
</feature>
<keyword evidence="4 8" id="KW-0479">Metal-binding</keyword>
<comment type="catalytic activity">
    <reaction evidence="8">
        <text>L-seryl-[protein] + ATP = 3-O-(5'-adenylyl)-L-seryl-[protein] + diphosphate</text>
        <dbReference type="Rhea" id="RHEA:58120"/>
        <dbReference type="Rhea" id="RHEA-COMP:9863"/>
        <dbReference type="Rhea" id="RHEA-COMP:15073"/>
        <dbReference type="ChEBI" id="CHEBI:29999"/>
        <dbReference type="ChEBI" id="CHEBI:30616"/>
        <dbReference type="ChEBI" id="CHEBI:33019"/>
        <dbReference type="ChEBI" id="CHEBI:142516"/>
        <dbReference type="EC" id="2.7.7.108"/>
    </reaction>
</comment>
<dbReference type="GO" id="GO:0005524">
    <property type="term" value="F:ATP binding"/>
    <property type="evidence" value="ECO:0007669"/>
    <property type="project" value="UniProtKB-UniRule"/>
</dbReference>
<evidence type="ECO:0000256" key="6">
    <source>
        <dbReference type="ARBA" id="ARBA00022840"/>
    </source>
</evidence>
<gene>
    <name evidence="8" type="primary">ydiU</name>
    <name evidence="8" type="synonym">selO</name>
    <name evidence="9" type="ORF">G3572_06290</name>
</gene>
<comment type="catalytic activity">
    <reaction evidence="8">
        <text>L-tyrosyl-[protein] + ATP = O-(5'-adenylyl)-L-tyrosyl-[protein] + diphosphate</text>
        <dbReference type="Rhea" id="RHEA:54288"/>
        <dbReference type="Rhea" id="RHEA-COMP:10136"/>
        <dbReference type="Rhea" id="RHEA-COMP:13846"/>
        <dbReference type="ChEBI" id="CHEBI:30616"/>
        <dbReference type="ChEBI" id="CHEBI:33019"/>
        <dbReference type="ChEBI" id="CHEBI:46858"/>
        <dbReference type="ChEBI" id="CHEBI:83624"/>
        <dbReference type="EC" id="2.7.7.108"/>
    </reaction>
</comment>
<evidence type="ECO:0000256" key="8">
    <source>
        <dbReference type="HAMAP-Rule" id="MF_00692"/>
    </source>
</evidence>
<evidence type="ECO:0000256" key="3">
    <source>
        <dbReference type="ARBA" id="ARBA00022695"/>
    </source>
</evidence>
<evidence type="ECO:0000256" key="5">
    <source>
        <dbReference type="ARBA" id="ARBA00022741"/>
    </source>
</evidence>
<dbReference type="HAMAP" id="MF_00692">
    <property type="entry name" value="SelO"/>
    <property type="match status" value="1"/>
</dbReference>
<evidence type="ECO:0000313" key="10">
    <source>
        <dbReference type="Proteomes" id="UP000481421"/>
    </source>
</evidence>
<dbReference type="EC" id="2.7.7.-" evidence="8"/>
<comment type="function">
    <text evidence="8">Nucleotidyltransferase involved in the post-translational modification of proteins. It can catalyze the addition of adenosine monophosphate (AMP) or uridine monophosphate (UMP) to a protein, resulting in modifications known as AMPylation and UMPylation.</text>
</comment>
<keyword evidence="2 8" id="KW-0808">Transferase</keyword>
<feature type="binding site" evidence="8">
    <location>
        <position position="183"/>
    </location>
    <ligand>
        <name>ATP</name>
        <dbReference type="ChEBI" id="CHEBI:30616"/>
    </ligand>
</feature>
<dbReference type="NCBIfam" id="NF000658">
    <property type="entry name" value="PRK00029.1"/>
    <property type="match status" value="1"/>
</dbReference>
<feature type="binding site" evidence="8">
    <location>
        <position position="190"/>
    </location>
    <ligand>
        <name>ATP</name>
        <dbReference type="ChEBI" id="CHEBI:30616"/>
    </ligand>
</feature>
<reference evidence="9 10" key="1">
    <citation type="submission" date="2020-02" db="EMBL/GenBank/DDBJ databases">
        <title>Rhodobacter algicola sp. nov., isolated from microalga culture.</title>
        <authorList>
            <person name="Park C.-Y."/>
        </authorList>
    </citation>
    <scope>NUCLEOTIDE SEQUENCE [LARGE SCALE GENOMIC DNA]</scope>
    <source>
        <strain evidence="9 10">ETT8</strain>
    </source>
</reference>
<sequence>MTDLSPSAAARTGGFRFDNTWHRNLAGTYVEQAPDTAPDPKLIVLNDALAAELGLDAAVLAQNPAWFAGGALPEGAAPVALAYAGHQFGGFSPQLGDGRAHLIGEHVAPDGRRWDLQLKGSGRTPFSRGGDGKAALGPMLREYVISEAMAALSVPTTRSLAVALTGEDVRREAGRLPGAVVARIAASHLRVGTFQFWAARGDHATLARVVDYAIARHDPDLTGRDDRVLAFFDRVTTRQTRLVAAWMGLGFVHGVLNTDNVALSGETIDYGPCAFMEAYAPGTVFSSIDHQGRYAYANQPLILGWNLAKLAESLLPLMGNAEAAVILLNERLAQVEARYRAEWLAVMRNKLALEGEDGGDTDLAEGFLAAMEGQGADWTLAFRRLTDAAAGDVTPLRALFADPARLDLWLPLWRARLRSDAPAHLRRANPLVIPRNHMVEAALQAAEQGDLAPFRALVAEVTDPFTDRPGREAYALPAPSGFGDYVTFCGT</sequence>
<feature type="binding site" evidence="8">
    <location>
        <position position="132"/>
    </location>
    <ligand>
        <name>ATP</name>
        <dbReference type="ChEBI" id="CHEBI:30616"/>
    </ligand>
</feature>
<protein>
    <recommendedName>
        <fullName evidence="8">Protein nucleotidyltransferase YdiU</fullName>
        <ecNumber evidence="8">2.7.7.-</ecNumber>
    </recommendedName>
    <alternativeName>
        <fullName evidence="8">Protein adenylyltransferase YdiU</fullName>
        <ecNumber evidence="8">2.7.7.108</ecNumber>
    </alternativeName>
    <alternativeName>
        <fullName evidence="8">Protein uridylyltransferase YdiU</fullName>
        <ecNumber evidence="8">2.7.7.-</ecNumber>
    </alternativeName>
</protein>
<feature type="binding site" evidence="8">
    <location>
        <position position="269"/>
    </location>
    <ligand>
        <name>ATP</name>
        <dbReference type="ChEBI" id="CHEBI:30616"/>
    </ligand>
</feature>
<dbReference type="GO" id="GO:0030145">
    <property type="term" value="F:manganese ion binding"/>
    <property type="evidence" value="ECO:0007669"/>
    <property type="project" value="UniProtKB-UniRule"/>
</dbReference>
<keyword evidence="6 8" id="KW-0067">ATP-binding</keyword>
<feature type="binding site" evidence="8">
    <location>
        <position position="96"/>
    </location>
    <ligand>
        <name>ATP</name>
        <dbReference type="ChEBI" id="CHEBI:30616"/>
    </ligand>
</feature>
<comment type="cofactor">
    <cofactor evidence="8">
        <name>Mg(2+)</name>
        <dbReference type="ChEBI" id="CHEBI:18420"/>
    </cofactor>
    <cofactor evidence="8">
        <name>Mn(2+)</name>
        <dbReference type="ChEBI" id="CHEBI:29035"/>
    </cofactor>
</comment>
<evidence type="ECO:0000256" key="2">
    <source>
        <dbReference type="ARBA" id="ARBA00022679"/>
    </source>
</evidence>
<feature type="active site" description="Proton acceptor" evidence="8">
    <location>
        <position position="259"/>
    </location>
</feature>
<feature type="binding site" evidence="8">
    <location>
        <position position="131"/>
    </location>
    <ligand>
        <name>ATP</name>
        <dbReference type="ChEBI" id="CHEBI:30616"/>
    </ligand>
</feature>
<dbReference type="PANTHER" id="PTHR32057:SF14">
    <property type="entry name" value="PROTEIN ADENYLYLTRANSFERASE SELO, MITOCHONDRIAL"/>
    <property type="match status" value="1"/>
</dbReference>
<dbReference type="PANTHER" id="PTHR32057">
    <property type="entry name" value="PROTEIN ADENYLYLTRANSFERASE SELO, MITOCHONDRIAL"/>
    <property type="match status" value="1"/>
</dbReference>
<keyword evidence="3 8" id="KW-0548">Nucleotidyltransferase</keyword>
<evidence type="ECO:0000313" key="9">
    <source>
        <dbReference type="EMBL" id="NEX45806.1"/>
    </source>
</evidence>
<dbReference type="AlphaFoldDB" id="A0A6B3RKP4"/>
<dbReference type="EC" id="2.7.7.108" evidence="8"/>
<evidence type="ECO:0000256" key="7">
    <source>
        <dbReference type="ARBA" id="ARBA00022842"/>
    </source>
</evidence>
<dbReference type="Pfam" id="PF02696">
    <property type="entry name" value="SelO"/>
    <property type="match status" value="1"/>
</dbReference>
<comment type="caution">
    <text evidence="9">The sequence shown here is derived from an EMBL/GenBank/DDBJ whole genome shotgun (WGS) entry which is preliminary data.</text>
</comment>
<comment type="catalytic activity">
    <reaction evidence="8">
        <text>L-threonyl-[protein] + ATP = 3-O-(5'-adenylyl)-L-threonyl-[protein] + diphosphate</text>
        <dbReference type="Rhea" id="RHEA:54292"/>
        <dbReference type="Rhea" id="RHEA-COMP:11060"/>
        <dbReference type="Rhea" id="RHEA-COMP:13847"/>
        <dbReference type="ChEBI" id="CHEBI:30013"/>
        <dbReference type="ChEBI" id="CHEBI:30616"/>
        <dbReference type="ChEBI" id="CHEBI:33019"/>
        <dbReference type="ChEBI" id="CHEBI:138113"/>
        <dbReference type="EC" id="2.7.7.108"/>
    </reaction>
</comment>
<accession>A0A6B3RKP4</accession>
<comment type="catalytic activity">
    <reaction evidence="8">
        <text>L-seryl-[protein] + UTP = O-(5'-uridylyl)-L-seryl-[protein] + diphosphate</text>
        <dbReference type="Rhea" id="RHEA:64604"/>
        <dbReference type="Rhea" id="RHEA-COMP:9863"/>
        <dbReference type="Rhea" id="RHEA-COMP:16635"/>
        <dbReference type="ChEBI" id="CHEBI:29999"/>
        <dbReference type="ChEBI" id="CHEBI:33019"/>
        <dbReference type="ChEBI" id="CHEBI:46398"/>
        <dbReference type="ChEBI" id="CHEBI:156051"/>
    </reaction>
</comment>
<keyword evidence="7 8" id="KW-0460">Magnesium</keyword>
<comment type="catalytic activity">
    <reaction evidence="8">
        <text>L-tyrosyl-[protein] + UTP = O-(5'-uridylyl)-L-tyrosyl-[protein] + diphosphate</text>
        <dbReference type="Rhea" id="RHEA:83887"/>
        <dbReference type="Rhea" id="RHEA-COMP:10136"/>
        <dbReference type="Rhea" id="RHEA-COMP:20238"/>
        <dbReference type="ChEBI" id="CHEBI:33019"/>
        <dbReference type="ChEBI" id="CHEBI:46398"/>
        <dbReference type="ChEBI" id="CHEBI:46858"/>
        <dbReference type="ChEBI" id="CHEBI:90602"/>
    </reaction>
</comment>
<feature type="binding site" evidence="8">
    <location>
        <position position="99"/>
    </location>
    <ligand>
        <name>ATP</name>
        <dbReference type="ChEBI" id="CHEBI:30616"/>
    </ligand>
</feature>
<comment type="catalytic activity">
    <reaction evidence="8">
        <text>L-histidyl-[protein] + UTP = N(tele)-(5'-uridylyl)-L-histidyl-[protein] + diphosphate</text>
        <dbReference type="Rhea" id="RHEA:83891"/>
        <dbReference type="Rhea" id="RHEA-COMP:9745"/>
        <dbReference type="Rhea" id="RHEA-COMP:20239"/>
        <dbReference type="ChEBI" id="CHEBI:29979"/>
        <dbReference type="ChEBI" id="CHEBI:33019"/>
        <dbReference type="ChEBI" id="CHEBI:46398"/>
        <dbReference type="ChEBI" id="CHEBI:233474"/>
    </reaction>
</comment>
<evidence type="ECO:0000256" key="4">
    <source>
        <dbReference type="ARBA" id="ARBA00022723"/>
    </source>
</evidence>
<dbReference type="Proteomes" id="UP000481421">
    <property type="component" value="Unassembled WGS sequence"/>
</dbReference>
<dbReference type="InterPro" id="IPR003846">
    <property type="entry name" value="SelO"/>
</dbReference>
<organism evidence="9 10">
    <name type="scientific">Pseudotabrizicola algicola</name>
    <dbReference type="NCBI Taxonomy" id="2709381"/>
    <lineage>
        <taxon>Bacteria</taxon>
        <taxon>Pseudomonadati</taxon>
        <taxon>Pseudomonadota</taxon>
        <taxon>Alphaproteobacteria</taxon>
        <taxon>Rhodobacterales</taxon>
        <taxon>Paracoccaceae</taxon>
        <taxon>Pseudotabrizicola</taxon>
    </lineage>
</organism>
<keyword evidence="8" id="KW-0464">Manganese</keyword>
<dbReference type="EMBL" id="JAAIKE010000001">
    <property type="protein sequence ID" value="NEX45806.1"/>
    <property type="molecule type" value="Genomic_DNA"/>
</dbReference>